<dbReference type="PANTHER" id="PTHR10288">
    <property type="entry name" value="KH DOMAIN CONTAINING RNA BINDING PROTEIN"/>
    <property type="match status" value="1"/>
</dbReference>
<dbReference type="AlphaFoldDB" id="A0A2B4SA51"/>
<reference evidence="6" key="1">
    <citation type="journal article" date="2017" name="bioRxiv">
        <title>Comparative analysis of the genomes of Stylophora pistillata and Acropora digitifera provides evidence for extensive differences between species of corals.</title>
        <authorList>
            <person name="Voolstra C.R."/>
            <person name="Li Y."/>
            <person name="Liew Y.J."/>
            <person name="Baumgarten S."/>
            <person name="Zoccola D."/>
            <person name="Flot J.-F."/>
            <person name="Tambutte S."/>
            <person name="Allemand D."/>
            <person name="Aranda M."/>
        </authorList>
    </citation>
    <scope>NUCLEOTIDE SEQUENCE [LARGE SCALE GENOMIC DNA]</scope>
</reference>
<dbReference type="CDD" id="cd22396">
    <property type="entry name" value="KH-I_FUBP_rpt1"/>
    <property type="match status" value="1"/>
</dbReference>
<feature type="domain" description="K Homology" evidence="4">
    <location>
        <begin position="109"/>
        <end position="183"/>
    </location>
</feature>
<dbReference type="PROSITE" id="PS50084">
    <property type="entry name" value="KH_TYPE_1"/>
    <property type="match status" value="4"/>
</dbReference>
<evidence type="ECO:0000313" key="6">
    <source>
        <dbReference type="Proteomes" id="UP000225706"/>
    </source>
</evidence>
<dbReference type="Pfam" id="PF00013">
    <property type="entry name" value="KH_1"/>
    <property type="match status" value="4"/>
</dbReference>
<dbReference type="GO" id="GO:0003723">
    <property type="term" value="F:RNA binding"/>
    <property type="evidence" value="ECO:0007669"/>
    <property type="project" value="UniProtKB-UniRule"/>
</dbReference>
<feature type="region of interest" description="Disordered" evidence="3">
    <location>
        <begin position="471"/>
        <end position="560"/>
    </location>
</feature>
<dbReference type="Proteomes" id="UP000225706">
    <property type="component" value="Unassembled WGS sequence"/>
</dbReference>
<gene>
    <name evidence="5" type="primary">FUBP3</name>
    <name evidence="5" type="ORF">AWC38_SpisGene9686</name>
</gene>
<sequence>MADAVSFNNDNFNNVPPPSGTAVDPSSAFADALKRAKEIAARMGSSSAAAAESSAEQEIGKKRAFEFDGGIEEIPMKKPAMEAPMDGKDPKSIAMQVAASLAQRAGLGSLVAEEMKIPNRFVGLIIGRGGEQINKLQSETGAKIQVAPDPPPGQMPPPDRHVSINGTREAVEKARNLLNKICEDGKIPESLMSSPVVAPGEQVIEMMIPASKVGLIIGKGGETIKALQERAQCRMMMIQDGQYLNAPEKPLRIMGDAMRTQRGKDLVQDLLTEKELEVSGQGTNRNWQQNMPGSDYKGNRHQMDRNQPGMQQIEIPVPREIVGFVIGKSGETIKRIQAETRAKVQFNMKDNSNAPERMATVQGTPEQVQKVQAMIQEIMEQSRQRGGPPPRGPPANMPGVTSVEYPVPGNKCGLIIGKGGETIRGIINMSGAHVELNRTIPESSPTKSFIIRGTEQQIQHAQQMIRDKIESERGGGGNYNQGQNWNQPGWNQQQQQPHQQQQQGWSQYGQYGQQQQYGQQPQQQPGQQYGQQQQQQQYGQQPPQQQGQQQGQQPGQGQGQADYSAAWAAYYQQLYQQQAVMAAGQAPGQPAGQGGQPDYTQAWAEFYRQQGYYYPYQQAGQPQQPGVPGQQPQQQQQQQPPQQGPAGGQPGGPPPGPPGGQQGQ</sequence>
<dbReference type="EMBL" id="LSMT01000145">
    <property type="protein sequence ID" value="PFX25690.1"/>
    <property type="molecule type" value="Genomic_DNA"/>
</dbReference>
<keyword evidence="6" id="KW-1185">Reference proteome</keyword>
<protein>
    <submittedName>
        <fullName evidence="5">Far upstream element-binding protein 3</fullName>
    </submittedName>
</protein>
<feature type="domain" description="K Homology" evidence="4">
    <location>
        <begin position="309"/>
        <end position="380"/>
    </location>
</feature>
<feature type="region of interest" description="Disordered" evidence="3">
    <location>
        <begin position="614"/>
        <end position="664"/>
    </location>
</feature>
<proteinExistence type="predicted"/>
<name>A0A2B4SA51_STYPI</name>
<keyword evidence="2" id="KW-0694">RNA-binding</keyword>
<feature type="compositionally biased region" description="Low complexity" evidence="3">
    <location>
        <begin position="614"/>
        <end position="641"/>
    </location>
</feature>
<keyword evidence="1" id="KW-0677">Repeat</keyword>
<comment type="caution">
    <text evidence="5">The sequence shown here is derived from an EMBL/GenBank/DDBJ whole genome shotgun (WGS) entry which is preliminary data.</text>
</comment>
<dbReference type="OrthoDB" id="5204190at2759"/>
<feature type="domain" description="K Homology" evidence="4">
    <location>
        <begin position="200"/>
        <end position="272"/>
    </location>
</feature>
<dbReference type="SUPFAM" id="SSF54791">
    <property type="entry name" value="Eukaryotic type KH-domain (KH-domain type I)"/>
    <property type="match status" value="4"/>
</dbReference>
<feature type="compositionally biased region" description="Low complexity" evidence="3">
    <location>
        <begin position="480"/>
        <end position="560"/>
    </location>
</feature>
<dbReference type="InterPro" id="IPR036612">
    <property type="entry name" value="KH_dom_type_1_sf"/>
</dbReference>
<evidence type="ECO:0000259" key="4">
    <source>
        <dbReference type="SMART" id="SM00322"/>
    </source>
</evidence>
<dbReference type="InterPro" id="IPR004088">
    <property type="entry name" value="KH_dom_type_1"/>
</dbReference>
<dbReference type="STRING" id="50429.A0A2B4SA51"/>
<evidence type="ECO:0000313" key="5">
    <source>
        <dbReference type="EMBL" id="PFX25690.1"/>
    </source>
</evidence>
<evidence type="ECO:0000256" key="3">
    <source>
        <dbReference type="SAM" id="MobiDB-lite"/>
    </source>
</evidence>
<dbReference type="Gene3D" id="3.30.1370.10">
    <property type="entry name" value="K Homology domain, type 1"/>
    <property type="match status" value="4"/>
</dbReference>
<dbReference type="CDD" id="cd22399">
    <property type="entry name" value="KH-I_FUBP_rpt4"/>
    <property type="match status" value="1"/>
</dbReference>
<feature type="region of interest" description="Disordered" evidence="3">
    <location>
        <begin position="1"/>
        <end position="26"/>
    </location>
</feature>
<feature type="domain" description="K Homology" evidence="4">
    <location>
        <begin position="399"/>
        <end position="470"/>
    </location>
</feature>
<evidence type="ECO:0000256" key="2">
    <source>
        <dbReference type="PROSITE-ProRule" id="PRU00117"/>
    </source>
</evidence>
<dbReference type="CDD" id="cd22398">
    <property type="entry name" value="KH-I_FUBP_rpt3"/>
    <property type="match status" value="1"/>
</dbReference>
<accession>A0A2B4SA51</accession>
<dbReference type="InterPro" id="IPR004087">
    <property type="entry name" value="KH_dom"/>
</dbReference>
<evidence type="ECO:0000256" key="1">
    <source>
        <dbReference type="ARBA" id="ARBA00022737"/>
    </source>
</evidence>
<feature type="compositionally biased region" description="Low complexity" evidence="3">
    <location>
        <begin position="1"/>
        <end position="14"/>
    </location>
</feature>
<dbReference type="CDD" id="cd22397">
    <property type="entry name" value="KH-I_FUBP_rpt2"/>
    <property type="match status" value="1"/>
</dbReference>
<organism evidence="5 6">
    <name type="scientific">Stylophora pistillata</name>
    <name type="common">Smooth cauliflower coral</name>
    <dbReference type="NCBI Taxonomy" id="50429"/>
    <lineage>
        <taxon>Eukaryota</taxon>
        <taxon>Metazoa</taxon>
        <taxon>Cnidaria</taxon>
        <taxon>Anthozoa</taxon>
        <taxon>Hexacorallia</taxon>
        <taxon>Scleractinia</taxon>
        <taxon>Astrocoeniina</taxon>
        <taxon>Pocilloporidae</taxon>
        <taxon>Stylophora</taxon>
    </lineage>
</organism>
<dbReference type="SMART" id="SM00322">
    <property type="entry name" value="KH"/>
    <property type="match status" value="4"/>
</dbReference>